<dbReference type="CDD" id="cd07039">
    <property type="entry name" value="TPP_PYR_POX"/>
    <property type="match status" value="1"/>
</dbReference>
<dbReference type="NCBIfam" id="NF006129">
    <property type="entry name" value="PRK08273.1"/>
    <property type="match status" value="1"/>
</dbReference>
<dbReference type="InterPro" id="IPR029035">
    <property type="entry name" value="DHS-like_NAD/FAD-binding_dom"/>
</dbReference>
<dbReference type="SUPFAM" id="SSF52518">
    <property type="entry name" value="Thiamin diphosphate-binding fold (THDP-binding)"/>
    <property type="match status" value="2"/>
</dbReference>
<keyword evidence="2 3" id="KW-0786">Thiamine pyrophosphate</keyword>
<dbReference type="InterPro" id="IPR012000">
    <property type="entry name" value="Thiamin_PyroP_enz_cen_dom"/>
</dbReference>
<evidence type="ECO:0000313" key="8">
    <source>
        <dbReference type="Proteomes" id="UP000317078"/>
    </source>
</evidence>
<reference evidence="7 8" key="1">
    <citation type="journal article" date="2019" name="Environ. Microbiol.">
        <title>Species interactions and distinct microbial communities in high Arctic permafrost affected cryosols are associated with the CH4 and CO2 gas fluxes.</title>
        <authorList>
            <person name="Altshuler I."/>
            <person name="Hamel J."/>
            <person name="Turney S."/>
            <person name="Magnuson E."/>
            <person name="Levesque R."/>
            <person name="Greer C."/>
            <person name="Whyte L.G."/>
        </authorList>
    </citation>
    <scope>NUCLEOTIDE SEQUENCE [LARGE SCALE GENOMIC DNA]</scope>
    <source>
        <strain evidence="7 8">S9.3B</strain>
    </source>
</reference>
<evidence type="ECO:0000256" key="3">
    <source>
        <dbReference type="RuleBase" id="RU362132"/>
    </source>
</evidence>
<dbReference type="InterPro" id="IPR047211">
    <property type="entry name" value="POXB-like"/>
</dbReference>
<evidence type="ECO:0000313" key="7">
    <source>
        <dbReference type="EMBL" id="TPG49252.1"/>
    </source>
</evidence>
<dbReference type="EMBL" id="RCZP01000030">
    <property type="protein sequence ID" value="TPG49252.1"/>
    <property type="molecule type" value="Genomic_DNA"/>
</dbReference>
<dbReference type="InterPro" id="IPR029061">
    <property type="entry name" value="THDP-binding"/>
</dbReference>
<dbReference type="SUPFAM" id="SSF52467">
    <property type="entry name" value="DHS-like NAD/FAD-binding domain"/>
    <property type="match status" value="1"/>
</dbReference>
<protein>
    <submittedName>
        <fullName evidence="7">Thiamine pyrophosphate-requiring protein</fullName>
    </submittedName>
</protein>
<feature type="domain" description="Thiamine pyrophosphate enzyme N-terminal TPP-binding" evidence="6">
    <location>
        <begin position="4"/>
        <end position="119"/>
    </location>
</feature>
<evidence type="ECO:0000259" key="4">
    <source>
        <dbReference type="Pfam" id="PF00205"/>
    </source>
</evidence>
<dbReference type="PANTHER" id="PTHR42981:SF2">
    <property type="entry name" value="PYRUVATE DEHYDROGENASE [UBIQUINONE]"/>
    <property type="match status" value="1"/>
</dbReference>
<accession>A0A502FJ24</accession>
<dbReference type="RefSeq" id="WP_140885903.1">
    <property type="nucleotide sequence ID" value="NZ_RCZP01000030.1"/>
</dbReference>
<sequence>MAKKVSDFFWERLHAWGVRRVFGYPGDGVNGLLGGLQRFGTDKIQFVQVRHEEMAAFMASAHSKFTGEVGVCLATSGPGATHLITGMYDAAADHMPMLAIAGHTVRTAIGGHYQQEADLLSAFKDVAGAYVQQATVPAQMRHLVDRAMRTAMGERRVTALIIPNDLSEEAYEDPPHAHGTNHSGVGWTPPRVIPRDEDLRRAAAVLNEGERVAILVGAGAREAAPELEAVADRLGAGAAKALLGKDVLPDDLPWVTGTIGLLGTRPSWDLMQDCDTLLMVGSSFPWSEFLPKEGQARGVQVDLQPAMLSLRYPMEVPLTGDAAETLRALLPLLDQKEDTAWREGIAEGNRKWRDLIESRARAAANPVNPQLPFQELSSRLPDRVILTSDSGSAVNWYARNLMMRRGMRGSLSGSFASMGAAVPYAFAAKMAHPDRPVIAMVGDGAMQMNNMAELITVAQHWRHWSNPTWVCLVLNNQDLNEVTWEQRVMEGMPKFEDTQRLPDFPYHRFAELAGLRGIFVDDPARVGEALDEALAADRPVVLEIRTDPNVAPLPPHTQVAQATHFASALLHDPDKGQVILDTARQVMSAVLPNRKG</sequence>
<evidence type="ECO:0000256" key="2">
    <source>
        <dbReference type="ARBA" id="ARBA00023052"/>
    </source>
</evidence>
<gene>
    <name evidence="7" type="ORF">EAH89_22135</name>
</gene>
<dbReference type="GO" id="GO:0003824">
    <property type="term" value="F:catalytic activity"/>
    <property type="evidence" value="ECO:0007669"/>
    <property type="project" value="InterPro"/>
</dbReference>
<dbReference type="PROSITE" id="PS00187">
    <property type="entry name" value="TPP_ENZYMES"/>
    <property type="match status" value="1"/>
</dbReference>
<dbReference type="Gene3D" id="3.40.50.1220">
    <property type="entry name" value="TPP-binding domain"/>
    <property type="match status" value="1"/>
</dbReference>
<proteinExistence type="inferred from homology"/>
<dbReference type="Pfam" id="PF02775">
    <property type="entry name" value="TPP_enzyme_C"/>
    <property type="match status" value="1"/>
</dbReference>
<dbReference type="GO" id="GO:0030976">
    <property type="term" value="F:thiamine pyrophosphate binding"/>
    <property type="evidence" value="ECO:0007669"/>
    <property type="project" value="InterPro"/>
</dbReference>
<dbReference type="InterPro" id="IPR000399">
    <property type="entry name" value="TPP-bd_CS"/>
</dbReference>
<evidence type="ECO:0000256" key="1">
    <source>
        <dbReference type="ARBA" id="ARBA00007812"/>
    </source>
</evidence>
<dbReference type="Gene3D" id="3.40.50.970">
    <property type="match status" value="2"/>
</dbReference>
<dbReference type="Pfam" id="PF00205">
    <property type="entry name" value="TPP_enzyme_M"/>
    <property type="match status" value="1"/>
</dbReference>
<comment type="caution">
    <text evidence="7">The sequence shown here is derived from an EMBL/GenBank/DDBJ whole genome shotgun (WGS) entry which is preliminary data.</text>
</comment>
<feature type="domain" description="Thiamine pyrophosphate enzyme central" evidence="4">
    <location>
        <begin position="199"/>
        <end position="329"/>
    </location>
</feature>
<dbReference type="GO" id="GO:0019752">
    <property type="term" value="P:carboxylic acid metabolic process"/>
    <property type="evidence" value="ECO:0007669"/>
    <property type="project" value="UniProtKB-ARBA"/>
</dbReference>
<dbReference type="InterPro" id="IPR011766">
    <property type="entry name" value="TPP_enzyme_TPP-bd"/>
</dbReference>
<evidence type="ECO:0000259" key="5">
    <source>
        <dbReference type="Pfam" id="PF02775"/>
    </source>
</evidence>
<keyword evidence="8" id="KW-1185">Reference proteome</keyword>
<dbReference type="GO" id="GO:0000287">
    <property type="term" value="F:magnesium ion binding"/>
    <property type="evidence" value="ECO:0007669"/>
    <property type="project" value="InterPro"/>
</dbReference>
<comment type="similarity">
    <text evidence="1 3">Belongs to the TPP enzyme family.</text>
</comment>
<dbReference type="OrthoDB" id="4494979at2"/>
<dbReference type="Proteomes" id="UP000317078">
    <property type="component" value="Unassembled WGS sequence"/>
</dbReference>
<organism evidence="7 8">
    <name type="scientific">Muricoccus nepalensis</name>
    <dbReference type="NCBI Taxonomy" id="1854500"/>
    <lineage>
        <taxon>Bacteria</taxon>
        <taxon>Pseudomonadati</taxon>
        <taxon>Pseudomonadota</taxon>
        <taxon>Alphaproteobacteria</taxon>
        <taxon>Acetobacterales</taxon>
        <taxon>Roseomonadaceae</taxon>
        <taxon>Muricoccus</taxon>
    </lineage>
</organism>
<evidence type="ECO:0000259" key="6">
    <source>
        <dbReference type="Pfam" id="PF02776"/>
    </source>
</evidence>
<dbReference type="CDD" id="cd02014">
    <property type="entry name" value="TPP_POX"/>
    <property type="match status" value="1"/>
</dbReference>
<dbReference type="PANTHER" id="PTHR42981">
    <property type="entry name" value="PYRUVATE DEHYDROGENASE [UBIQUINONE]"/>
    <property type="match status" value="1"/>
</dbReference>
<name>A0A502FJ24_9PROT</name>
<dbReference type="InterPro" id="IPR012001">
    <property type="entry name" value="Thiamin_PyroP_enz_TPP-bd_dom"/>
</dbReference>
<feature type="domain" description="Thiamine pyrophosphate enzyme TPP-binding" evidence="5">
    <location>
        <begin position="389"/>
        <end position="544"/>
    </location>
</feature>
<dbReference type="InterPro" id="IPR047210">
    <property type="entry name" value="TPP_PYR_POXB-like"/>
</dbReference>
<dbReference type="AlphaFoldDB" id="A0A502FJ24"/>
<dbReference type="InterPro" id="IPR047212">
    <property type="entry name" value="TPP_POXB-like"/>
</dbReference>
<dbReference type="Pfam" id="PF02776">
    <property type="entry name" value="TPP_enzyme_N"/>
    <property type="match status" value="1"/>
</dbReference>